<evidence type="ECO:0000256" key="1">
    <source>
        <dbReference type="ARBA" id="ARBA00010935"/>
    </source>
</evidence>
<organism evidence="12">
    <name type="scientific">Thelazia callipaeda</name>
    <name type="common">Oriental eyeworm</name>
    <name type="synonym">Parasitic nematode</name>
    <dbReference type="NCBI Taxonomy" id="103827"/>
    <lineage>
        <taxon>Eukaryota</taxon>
        <taxon>Metazoa</taxon>
        <taxon>Ecdysozoa</taxon>
        <taxon>Nematoda</taxon>
        <taxon>Chromadorea</taxon>
        <taxon>Rhabditida</taxon>
        <taxon>Spirurina</taxon>
        <taxon>Spiruromorpha</taxon>
        <taxon>Thelazioidea</taxon>
        <taxon>Thelaziidae</taxon>
        <taxon>Thelazia</taxon>
    </lineage>
</organism>
<feature type="domain" description="Tetratricopeptide repeat protein 21A/21B fourth ARM" evidence="9">
    <location>
        <begin position="764"/>
        <end position="917"/>
    </location>
</feature>
<accession>A0A158RAN0</accession>
<dbReference type="InterPro" id="IPR056834">
    <property type="entry name" value="ARM_TT21_C"/>
</dbReference>
<gene>
    <name evidence="10" type="ORF">TCLT_LOCUS232</name>
</gene>
<dbReference type="InterPro" id="IPR056835">
    <property type="entry name" value="ARM_TT21_5th"/>
</dbReference>
<comment type="similarity">
    <text evidence="1">Belongs to the TTC21 family.</text>
</comment>
<keyword evidence="11" id="KW-1185">Reference proteome</keyword>
<dbReference type="InterPro" id="IPR019734">
    <property type="entry name" value="TPR_rpt"/>
</dbReference>
<dbReference type="Pfam" id="PF25064">
    <property type="entry name" value="ARM_TT21_5th"/>
    <property type="match status" value="1"/>
</dbReference>
<dbReference type="SUPFAM" id="SSF48452">
    <property type="entry name" value="TPR-like"/>
    <property type="match status" value="5"/>
</dbReference>
<dbReference type="GO" id="GO:0030991">
    <property type="term" value="C:intraciliary transport particle A"/>
    <property type="evidence" value="ECO:0007669"/>
    <property type="project" value="TreeGrafter"/>
</dbReference>
<evidence type="ECO:0000256" key="4">
    <source>
        <dbReference type="PROSITE-ProRule" id="PRU00339"/>
    </source>
</evidence>
<dbReference type="OrthoDB" id="10259630at2759"/>
<feature type="domain" description="Tetratricopeptide repeat protein 21A/21B N-terminal ARM repeat" evidence="6">
    <location>
        <begin position="21"/>
        <end position="242"/>
    </location>
</feature>
<feature type="domain" description="Tetratricopeptide repeat protein 21A/21B second ARM" evidence="5">
    <location>
        <begin position="279"/>
        <end position="547"/>
    </location>
</feature>
<keyword evidence="2" id="KW-0677">Repeat</keyword>
<reference evidence="12" key="1">
    <citation type="submission" date="2016-04" db="UniProtKB">
        <authorList>
            <consortium name="WormBaseParasite"/>
        </authorList>
    </citation>
    <scope>IDENTIFICATION</scope>
</reference>
<dbReference type="WBParaSite" id="TCLT_0000023101-mRNA-1">
    <property type="protein sequence ID" value="TCLT_0000023101-mRNA-1"/>
    <property type="gene ID" value="TCLT_0000023101"/>
</dbReference>
<evidence type="ECO:0000256" key="2">
    <source>
        <dbReference type="ARBA" id="ARBA00022737"/>
    </source>
</evidence>
<dbReference type="Pfam" id="PF25068">
    <property type="entry name" value="ARM_TT21_4th"/>
    <property type="match status" value="1"/>
</dbReference>
<dbReference type="InterPro" id="IPR056833">
    <property type="entry name" value="ARM_TT21_N"/>
</dbReference>
<dbReference type="InterPro" id="IPR011990">
    <property type="entry name" value="TPR-like_helical_dom_sf"/>
</dbReference>
<evidence type="ECO:0000259" key="9">
    <source>
        <dbReference type="Pfam" id="PF25068"/>
    </source>
</evidence>
<evidence type="ECO:0000259" key="7">
    <source>
        <dbReference type="Pfam" id="PF25063"/>
    </source>
</evidence>
<feature type="domain" description="Tetratricopeptide repeat protein 21A/21B C-terminal ARM" evidence="7">
    <location>
        <begin position="1110"/>
        <end position="1314"/>
    </location>
</feature>
<dbReference type="InterPro" id="IPR040364">
    <property type="entry name" value="TTC21A/TTC21B"/>
</dbReference>
<dbReference type="Pfam" id="PF13176">
    <property type="entry name" value="TPR_7"/>
    <property type="match status" value="1"/>
</dbReference>
<dbReference type="InterPro" id="IPR056836">
    <property type="entry name" value="ARM_TT21_4th"/>
</dbReference>
<dbReference type="Pfam" id="PF25060">
    <property type="entry name" value="ARM_TT21_2nd"/>
    <property type="match status" value="1"/>
</dbReference>
<dbReference type="Pfam" id="PF25062">
    <property type="entry name" value="ARM_TT21_N"/>
    <property type="match status" value="1"/>
</dbReference>
<dbReference type="Pfam" id="PF25063">
    <property type="entry name" value="ARM_TT21_C"/>
    <property type="match status" value="1"/>
</dbReference>
<dbReference type="FunFam" id="1.25.40.10:FF:000197">
    <property type="entry name" value="Tetratricopeptide repeat domain 21B"/>
    <property type="match status" value="1"/>
</dbReference>
<dbReference type="InterPro" id="IPR056832">
    <property type="entry name" value="ARM_TT21_2nd"/>
</dbReference>
<dbReference type="EMBL" id="UYYF01000014">
    <property type="protein sequence ID" value="VDM95115.1"/>
    <property type="molecule type" value="Genomic_DNA"/>
</dbReference>
<evidence type="ECO:0000313" key="12">
    <source>
        <dbReference type="WBParaSite" id="TCLT_0000023101-mRNA-1"/>
    </source>
</evidence>
<protein>
    <submittedName>
        <fullName evidence="12">Tetratricopeptide repeat protein 21B</fullName>
    </submittedName>
</protein>
<dbReference type="PANTHER" id="PTHR14699">
    <property type="entry name" value="STI2 PROTEIN-RELATED"/>
    <property type="match status" value="1"/>
</dbReference>
<dbReference type="Proteomes" id="UP000276776">
    <property type="component" value="Unassembled WGS sequence"/>
</dbReference>
<dbReference type="OMA" id="NATCVRA"/>
<proteinExistence type="inferred from homology"/>
<name>A0A158RAN0_THECL</name>
<dbReference type="Pfam" id="PF25058">
    <property type="entry name" value="ARM_TT21"/>
    <property type="match status" value="1"/>
</dbReference>
<sequence>MAGKSQNEVGKMVDLKVYCSVFYYLREGYYGTAQRICEQELSIKDNSQELILFRSISLLKLGNHVEVTRSLHFLRQDSVIGFAASVDNYVEVMMIHLDQEEINALDQIINQAWSSASEKACYHAAVTYMLLGNNAKACDLVENHYLNAVATLNDFQFVVLQGFLELYRQENINKAQKLFKKGVSEGYPCAFTGLACVLEKRKNFTDLREVLHNFMIKNPTYLPVYIESCKALLIDRNWELCMEEVQRTLLVQSDCLQIVCLQVIYEVIVKGDIKMVENVLQELTTAITNNEPKSHQIHFKIAQLLIRIAPLDHPVAVFGKNLLDGAISIEQNPEYLGEKVQMLIRAEDFKTAEAITFDALKNNDTIPDAQLLISVTQCFIANNRLEDAIAQMQFVEAAHPEITNASLYMYLMAVLDSKQQKSFQEFFTKVKKAIDMHFSALQSTIFSFDYLTLLNVNFLTEVVLQLYEYAPFTPSNSTSDVLNEIDRILTLVHDCCPALLFTTYLLAKAKYLAMNFGAAEKLLKNCTDSENAPSEAYLLLAQVHIQKNHYDEASRCLDTGLSYNFKVREHPLYHLIRAKLQKKSNQIDASVQTLQKAIKLPSFKAYNRSKRRENLELIDADRIAIYIELMDSYQQLGQLAEAEEVLGGARKEWAGKMEQEELLLMEANLRLQRSDVDGALSVLASISPSQAKYQTARIKMAEIYLHQKKDKQKFAVCFRELAQNNPSPMAYILLGDAYMSIQEPARAIEVFETALKKNPKDDALAEKIGQAYVQCHLYTKAVNYYEAALKSGRRPLMRMRLAELLFELGNYEKCEKVLRQELDVNADTIDVARMKDNVSYWTILSKLHFEKGNWQEATADLVHAREIQMSIISKPSSEIANLDEEKKLAASLCCQLAELYWNRRDADKAIDMYNEAIFLNNTDIKKEYKIQTMTTLANIHLSLGNLDACNVHCQLILNIDQNNADATMMMADSWYQSNETEKATIHFTKFLDKNPNQYHALARCVELSWRGGNIQQAEKYLKNALENKPRAVLDAGFNYCKGLDEWYTGRPNAALHLFSQARRDLEWGERAIYNMIEICLSLINKITVCDMYEYNQQSNALELQYKPGLDYRYQLIENFILLASSSQADVQKALTNFLDMIENENTAMLSVGALLGAAQAYIIFKQVPKAKAQLKRVLNYTWTLQDADYLEKCWLLLAGIYITQGKSDQAIAILRTVLRYNMSSVKAYEYMGFLYERDQKWFEAANNYEESWRIGKQSNPSIGKRLTHVNSGYKLAHSYLKCRKLFDCIEVCHQVLQLYPDCPRIKREILDEARATLRT</sequence>
<evidence type="ECO:0000313" key="10">
    <source>
        <dbReference type="EMBL" id="VDM95115.1"/>
    </source>
</evidence>
<dbReference type="PANTHER" id="PTHR14699:SF0">
    <property type="entry name" value="TETRATRICOPEPTIDE REPEAT PROTEIN 21 HOMOLOG"/>
    <property type="match status" value="1"/>
</dbReference>
<dbReference type="Gene3D" id="1.25.40.10">
    <property type="entry name" value="Tetratricopeptide repeat domain"/>
    <property type="match status" value="4"/>
</dbReference>
<dbReference type="SMART" id="SM00028">
    <property type="entry name" value="TPR"/>
    <property type="match status" value="12"/>
</dbReference>
<feature type="domain" description="Tetratricopeptide repeat protein 21A/21B fifth ARM repeats" evidence="8">
    <location>
        <begin position="965"/>
        <end position="1080"/>
    </location>
</feature>
<feature type="repeat" description="TPR" evidence="4">
    <location>
        <begin position="890"/>
        <end position="923"/>
    </location>
</feature>
<feature type="repeat" description="TPR" evidence="4">
    <location>
        <begin position="728"/>
        <end position="761"/>
    </location>
</feature>
<evidence type="ECO:0000313" key="11">
    <source>
        <dbReference type="Proteomes" id="UP000276776"/>
    </source>
</evidence>
<dbReference type="PROSITE" id="PS50005">
    <property type="entry name" value="TPR"/>
    <property type="match status" value="2"/>
</dbReference>
<dbReference type="GO" id="GO:0061512">
    <property type="term" value="P:protein localization to cilium"/>
    <property type="evidence" value="ECO:0007669"/>
    <property type="project" value="TreeGrafter"/>
</dbReference>
<reference evidence="10 11" key="2">
    <citation type="submission" date="2018-11" db="EMBL/GenBank/DDBJ databases">
        <authorList>
            <consortium name="Pathogen Informatics"/>
        </authorList>
    </citation>
    <scope>NUCLEOTIDE SEQUENCE [LARGE SCALE GENOMIC DNA]</scope>
</reference>
<evidence type="ECO:0000259" key="5">
    <source>
        <dbReference type="Pfam" id="PF25060"/>
    </source>
</evidence>
<evidence type="ECO:0000259" key="8">
    <source>
        <dbReference type="Pfam" id="PF25064"/>
    </source>
</evidence>
<keyword evidence="3 4" id="KW-0802">TPR repeat</keyword>
<dbReference type="GO" id="GO:0035721">
    <property type="term" value="P:intraciliary retrograde transport"/>
    <property type="evidence" value="ECO:0007669"/>
    <property type="project" value="TreeGrafter"/>
</dbReference>
<evidence type="ECO:0000259" key="6">
    <source>
        <dbReference type="Pfam" id="PF25062"/>
    </source>
</evidence>
<dbReference type="STRING" id="103827.A0A158RAN0"/>
<dbReference type="GO" id="GO:0005929">
    <property type="term" value="C:cilium"/>
    <property type="evidence" value="ECO:0007669"/>
    <property type="project" value="GOC"/>
</dbReference>
<evidence type="ECO:0000256" key="3">
    <source>
        <dbReference type="ARBA" id="ARBA00022803"/>
    </source>
</evidence>